<sequence length="339" mass="36001">MEFKKYLAVVLGCGLILSACGDGGGEGEGETETAEEGESSEGESSEGGSASLETNIVTIATGGSSGPYNIIATTLAEGYSSEFDVNSRTQTTGASAENLNLLGEEKVEMAFVMSDALTQAVNGEETFSEPIENVQQVAALYPNYVQVITTEGAGIDSIEDLAGKRVAVGDQNSGVEIATRSILEAHGMTYDDMEVDYLGYAEAAEAMRGGQIDAAFLTSGLPNASVMELQNSVDLKIVPIEGEAVDTLSEDAEYFESLEIPADTYGNEEAVPTAAIMNALVVREDLSEDDVYELTKYLFENLDSLSNAHQAAEDISLENAQDRAVIDIHPGAQRYYDEQ</sequence>
<evidence type="ECO:0000256" key="1">
    <source>
        <dbReference type="SAM" id="MobiDB-lite"/>
    </source>
</evidence>
<dbReference type="NCBIfam" id="TIGR02122">
    <property type="entry name" value="TRAP_TAXI"/>
    <property type="match status" value="1"/>
</dbReference>
<dbReference type="InterPro" id="IPR011852">
    <property type="entry name" value="TRAP_TAXI"/>
</dbReference>
<accession>A0ABZ3CIG0</accession>
<protein>
    <submittedName>
        <fullName evidence="2">TAXI family TRAP transporter solute-binding subunit</fullName>
    </submittedName>
</protein>
<dbReference type="CDD" id="cd13567">
    <property type="entry name" value="PBP2_TtGluBP"/>
    <property type="match status" value="1"/>
</dbReference>
<dbReference type="Gene3D" id="3.40.190.10">
    <property type="entry name" value="Periplasmic binding protein-like II"/>
    <property type="match status" value="2"/>
</dbReference>
<dbReference type="PROSITE" id="PS51257">
    <property type="entry name" value="PROKAR_LIPOPROTEIN"/>
    <property type="match status" value="1"/>
</dbReference>
<dbReference type="Pfam" id="PF16868">
    <property type="entry name" value="NMT1_3"/>
    <property type="match status" value="1"/>
</dbReference>
<feature type="compositionally biased region" description="Acidic residues" evidence="1">
    <location>
        <begin position="25"/>
        <end position="44"/>
    </location>
</feature>
<reference evidence="3" key="1">
    <citation type="submission" date="2023-10" db="EMBL/GenBank/DDBJ databases">
        <title>Genome analysis and identification of Salinococcus sp. Bachu38 nov., a PGPR from the rhizosphere of Tamarix.</title>
        <authorList>
            <person name="Liang Z."/>
            <person name="Zhang X."/>
            <person name="Jia J."/>
            <person name="Chen X."/>
            <person name="Wang Y."/>
            <person name="Wang Q."/>
            <person name="Wang R."/>
        </authorList>
    </citation>
    <scope>NUCLEOTIDE SEQUENCE [LARGE SCALE GENOMIC DNA]</scope>
    <source>
        <strain evidence="3">Bachu38</strain>
    </source>
</reference>
<feature type="region of interest" description="Disordered" evidence="1">
    <location>
        <begin position="22"/>
        <end position="50"/>
    </location>
</feature>
<dbReference type="Proteomes" id="UP001455384">
    <property type="component" value="Chromosome"/>
</dbReference>
<dbReference type="PANTHER" id="PTHR42941">
    <property type="entry name" value="SLL1037 PROTEIN"/>
    <property type="match status" value="1"/>
</dbReference>
<dbReference type="SUPFAM" id="SSF53850">
    <property type="entry name" value="Periplasmic binding protein-like II"/>
    <property type="match status" value="1"/>
</dbReference>
<name>A0ABZ3CIG0_9STAP</name>
<organism evidence="2 3">
    <name type="scientific">Salinicoccus bachuensis</name>
    <dbReference type="NCBI Taxonomy" id="3136731"/>
    <lineage>
        <taxon>Bacteria</taxon>
        <taxon>Bacillati</taxon>
        <taxon>Bacillota</taxon>
        <taxon>Bacilli</taxon>
        <taxon>Bacillales</taxon>
        <taxon>Staphylococcaceae</taxon>
        <taxon>Salinicoccus</taxon>
    </lineage>
</organism>
<evidence type="ECO:0000313" key="3">
    <source>
        <dbReference type="Proteomes" id="UP001455384"/>
    </source>
</evidence>
<dbReference type="RefSeq" id="WP_342387716.1">
    <property type="nucleotide sequence ID" value="NZ_CP138333.2"/>
</dbReference>
<gene>
    <name evidence="2" type="ORF">RQP18_10890</name>
</gene>
<dbReference type="PANTHER" id="PTHR42941:SF1">
    <property type="entry name" value="SLL1037 PROTEIN"/>
    <property type="match status" value="1"/>
</dbReference>
<evidence type="ECO:0000313" key="2">
    <source>
        <dbReference type="EMBL" id="WZX29152.1"/>
    </source>
</evidence>
<keyword evidence="3" id="KW-1185">Reference proteome</keyword>
<proteinExistence type="predicted"/>
<dbReference type="EMBL" id="CP138333">
    <property type="protein sequence ID" value="WZX29152.1"/>
    <property type="molecule type" value="Genomic_DNA"/>
</dbReference>